<name>A0A0Q0T3P7_9PSED</name>
<gene>
    <name evidence="1" type="ORF">AQS70_08195</name>
</gene>
<dbReference type="InterPro" id="IPR035709">
    <property type="entry name" value="YoaB-like"/>
</dbReference>
<dbReference type="AlphaFoldDB" id="A0A0Q0T3P7"/>
<dbReference type="EMBL" id="LLWH01000113">
    <property type="protein sequence ID" value="KQB54041.1"/>
    <property type="molecule type" value="Genomic_DNA"/>
</dbReference>
<comment type="caution">
    <text evidence="1">The sequence shown here is derived from an EMBL/GenBank/DDBJ whole genome shotgun (WGS) entry which is preliminary data.</text>
</comment>
<sequence>MTIHRIHSNDRLSAAATFEALVFLSGQVPTQSEDIAAQTQEVLNKIDALLAETDSDKDHILNATIYLQNIERDFAPMNAVWSAWLSEGKAPTRTTLQAQLARPQVLVEISVIAVRR</sequence>
<dbReference type="OrthoDB" id="6899345at2"/>
<dbReference type="InterPro" id="IPR006175">
    <property type="entry name" value="YjgF/YER057c/UK114"/>
</dbReference>
<dbReference type="PANTHER" id="PTHR47328">
    <property type="match status" value="1"/>
</dbReference>
<dbReference type="SUPFAM" id="SSF55298">
    <property type="entry name" value="YjgF-like"/>
    <property type="match status" value="1"/>
</dbReference>
<dbReference type="Pfam" id="PF01042">
    <property type="entry name" value="Ribonuc_L-PSP"/>
    <property type="match status" value="1"/>
</dbReference>
<dbReference type="InterPro" id="IPR035959">
    <property type="entry name" value="RutC-like_sf"/>
</dbReference>
<evidence type="ECO:0008006" key="3">
    <source>
        <dbReference type="Google" id="ProtNLM"/>
    </source>
</evidence>
<dbReference type="PANTHER" id="PTHR47328:SF1">
    <property type="entry name" value="RUTC FAMILY PROTEIN YOAB"/>
    <property type="match status" value="1"/>
</dbReference>
<dbReference type="STRING" id="1563157.AQS70_08195"/>
<dbReference type="RefSeq" id="WP_055102515.1">
    <property type="nucleotide sequence ID" value="NZ_LLWH01000113.1"/>
</dbReference>
<accession>A0A0Q0T3P7</accession>
<dbReference type="Gene3D" id="3.30.1330.40">
    <property type="entry name" value="RutC-like"/>
    <property type="match status" value="1"/>
</dbReference>
<dbReference type="CDD" id="cd06150">
    <property type="entry name" value="YjgF_YER057c_UK114_like_2"/>
    <property type="match status" value="1"/>
</dbReference>
<evidence type="ECO:0000313" key="2">
    <source>
        <dbReference type="Proteomes" id="UP000050342"/>
    </source>
</evidence>
<reference evidence="1 2" key="1">
    <citation type="submission" date="2015-10" db="EMBL/GenBank/DDBJ databases">
        <title>Pseudomonas helleri sp. nov. and Pseudomonas weihenstephanensis sp. nov., isolated from raw cows milk.</title>
        <authorList>
            <person name="Von Neubeck M."/>
            <person name="Huptas C."/>
            <person name="Wenning M."/>
            <person name="Scherer S."/>
        </authorList>
    </citation>
    <scope>NUCLEOTIDE SEQUENCE [LARGE SCALE GENOMIC DNA]</scope>
    <source>
        <strain evidence="1 2">BSTT44</strain>
    </source>
</reference>
<evidence type="ECO:0000313" key="1">
    <source>
        <dbReference type="EMBL" id="KQB54041.1"/>
    </source>
</evidence>
<dbReference type="Proteomes" id="UP000050342">
    <property type="component" value="Unassembled WGS sequence"/>
</dbReference>
<organism evidence="1 2">
    <name type="scientific">Pseudomonas endophytica</name>
    <dbReference type="NCBI Taxonomy" id="1563157"/>
    <lineage>
        <taxon>Bacteria</taxon>
        <taxon>Pseudomonadati</taxon>
        <taxon>Pseudomonadota</taxon>
        <taxon>Gammaproteobacteria</taxon>
        <taxon>Pseudomonadales</taxon>
        <taxon>Pseudomonadaceae</taxon>
        <taxon>Pseudomonas</taxon>
    </lineage>
</organism>
<protein>
    <recommendedName>
        <fullName evidence="3">RidA family protein</fullName>
    </recommendedName>
</protein>
<keyword evidence="2" id="KW-1185">Reference proteome</keyword>
<proteinExistence type="predicted"/>